<dbReference type="EMBL" id="CP048000">
    <property type="protein sequence ID" value="QHQ60401.1"/>
    <property type="molecule type" value="Genomic_DNA"/>
</dbReference>
<organism evidence="2 3">
    <name type="scientific">Anaerocolumna sedimenticola</name>
    <dbReference type="NCBI Taxonomy" id="2696063"/>
    <lineage>
        <taxon>Bacteria</taxon>
        <taxon>Bacillati</taxon>
        <taxon>Bacillota</taxon>
        <taxon>Clostridia</taxon>
        <taxon>Lachnospirales</taxon>
        <taxon>Lachnospiraceae</taxon>
        <taxon>Anaerocolumna</taxon>
    </lineage>
</organism>
<protein>
    <submittedName>
        <fullName evidence="2">Uncharacterized protein</fullName>
    </submittedName>
</protein>
<keyword evidence="1" id="KW-1133">Transmembrane helix</keyword>
<feature type="transmembrane region" description="Helical" evidence="1">
    <location>
        <begin position="6"/>
        <end position="25"/>
    </location>
</feature>
<evidence type="ECO:0000256" key="1">
    <source>
        <dbReference type="SAM" id="Phobius"/>
    </source>
</evidence>
<sequence>MKPAVIILLIVLAVVIGALIFLVIYGRKLQKRSEESQAQMKAGAQTVSILVIDKKRMKLKEANLPKIVLDQTPRYLRGSKVPIVKAKIGPKIMTLMCDEKVFDLIPVKKEVKAVMNGIYIMDVKGLRSNLDVKPVKQKFFQRMKNNLLNKAKSK</sequence>
<keyword evidence="1" id="KW-0472">Membrane</keyword>
<dbReference type="Proteomes" id="UP000464314">
    <property type="component" value="Chromosome"/>
</dbReference>
<dbReference type="AlphaFoldDB" id="A0A6P1TK15"/>
<dbReference type="KEGG" id="anr:Ana3638_06120"/>
<dbReference type="RefSeq" id="WP_161837237.1">
    <property type="nucleotide sequence ID" value="NZ_CP048000.1"/>
</dbReference>
<name>A0A6P1TK15_9FIRM</name>
<accession>A0A6P1TK15</accession>
<evidence type="ECO:0000313" key="3">
    <source>
        <dbReference type="Proteomes" id="UP000464314"/>
    </source>
</evidence>
<proteinExistence type="predicted"/>
<keyword evidence="3" id="KW-1185">Reference proteome</keyword>
<reference evidence="2 3" key="1">
    <citation type="submission" date="2020-01" db="EMBL/GenBank/DDBJ databases">
        <title>Genome analysis of Anaerocolumna sp. CBA3638.</title>
        <authorList>
            <person name="Kim J."/>
            <person name="Roh S.W."/>
        </authorList>
    </citation>
    <scope>NUCLEOTIDE SEQUENCE [LARGE SCALE GENOMIC DNA]</scope>
    <source>
        <strain evidence="2 3">CBA3638</strain>
    </source>
</reference>
<evidence type="ECO:0000313" key="2">
    <source>
        <dbReference type="EMBL" id="QHQ60401.1"/>
    </source>
</evidence>
<keyword evidence="1" id="KW-0812">Transmembrane</keyword>
<gene>
    <name evidence="2" type="ORF">Ana3638_06120</name>
</gene>